<dbReference type="Proteomes" id="UP001221898">
    <property type="component" value="Unassembled WGS sequence"/>
</dbReference>
<sequence length="144" mass="16601">SKQSPIQRYHSFTLAFCRLPFNPLPSSKCVLRDFLTTTFAWTPAKSFSSTRSSRTLCSTPMESFPWPFADQIPRLYSPFHTKPSQHLHQVPATFAEPLQAHMSQNCSRGLTEEFEEGKIIISKLWSCHKKTHFPKEDRAAEDLR</sequence>
<evidence type="ECO:0000313" key="1">
    <source>
        <dbReference type="EMBL" id="KAJ8403465.1"/>
    </source>
</evidence>
<name>A0AAD7SJG7_9TELE</name>
<accession>A0AAD7SJG7</accession>
<proteinExistence type="predicted"/>
<dbReference type="AlphaFoldDB" id="A0AAD7SJG7"/>
<dbReference type="EMBL" id="JAINUG010000058">
    <property type="protein sequence ID" value="KAJ8403465.1"/>
    <property type="molecule type" value="Genomic_DNA"/>
</dbReference>
<organism evidence="1 2">
    <name type="scientific">Aldrovandia affinis</name>
    <dbReference type="NCBI Taxonomy" id="143900"/>
    <lineage>
        <taxon>Eukaryota</taxon>
        <taxon>Metazoa</taxon>
        <taxon>Chordata</taxon>
        <taxon>Craniata</taxon>
        <taxon>Vertebrata</taxon>
        <taxon>Euteleostomi</taxon>
        <taxon>Actinopterygii</taxon>
        <taxon>Neopterygii</taxon>
        <taxon>Teleostei</taxon>
        <taxon>Notacanthiformes</taxon>
        <taxon>Halosauridae</taxon>
        <taxon>Aldrovandia</taxon>
    </lineage>
</organism>
<comment type="caution">
    <text evidence="1">The sequence shown here is derived from an EMBL/GenBank/DDBJ whole genome shotgun (WGS) entry which is preliminary data.</text>
</comment>
<protein>
    <submittedName>
        <fullName evidence="1">Uncharacterized protein</fullName>
    </submittedName>
</protein>
<evidence type="ECO:0000313" key="2">
    <source>
        <dbReference type="Proteomes" id="UP001221898"/>
    </source>
</evidence>
<feature type="non-terminal residue" evidence="1">
    <location>
        <position position="1"/>
    </location>
</feature>
<reference evidence="1" key="1">
    <citation type="journal article" date="2023" name="Science">
        <title>Genome structures resolve the early diversification of teleost fishes.</title>
        <authorList>
            <person name="Parey E."/>
            <person name="Louis A."/>
            <person name="Montfort J."/>
            <person name="Bouchez O."/>
            <person name="Roques C."/>
            <person name="Iampietro C."/>
            <person name="Lluch J."/>
            <person name="Castinel A."/>
            <person name="Donnadieu C."/>
            <person name="Desvignes T."/>
            <person name="Floi Bucao C."/>
            <person name="Jouanno E."/>
            <person name="Wen M."/>
            <person name="Mejri S."/>
            <person name="Dirks R."/>
            <person name="Jansen H."/>
            <person name="Henkel C."/>
            <person name="Chen W.J."/>
            <person name="Zahm M."/>
            <person name="Cabau C."/>
            <person name="Klopp C."/>
            <person name="Thompson A.W."/>
            <person name="Robinson-Rechavi M."/>
            <person name="Braasch I."/>
            <person name="Lecointre G."/>
            <person name="Bobe J."/>
            <person name="Postlethwait J.H."/>
            <person name="Berthelot C."/>
            <person name="Roest Crollius H."/>
            <person name="Guiguen Y."/>
        </authorList>
    </citation>
    <scope>NUCLEOTIDE SEQUENCE</scope>
    <source>
        <strain evidence="1">NC1722</strain>
    </source>
</reference>
<gene>
    <name evidence="1" type="ORF">AAFF_G00352370</name>
</gene>
<keyword evidence="2" id="KW-1185">Reference proteome</keyword>